<comment type="caution">
    <text evidence="2">The sequence shown here is derived from an EMBL/GenBank/DDBJ whole genome shotgun (WGS) entry which is preliminary data.</text>
</comment>
<proteinExistence type="predicted"/>
<dbReference type="GO" id="GO:0010073">
    <property type="term" value="P:meristem maintenance"/>
    <property type="evidence" value="ECO:0007669"/>
    <property type="project" value="InterPro"/>
</dbReference>
<protein>
    <recommendedName>
        <fullName evidence="1">Aminotransferase-like plant mobile domain-containing protein</fullName>
    </recommendedName>
</protein>
<name>A0AAD4J7E7_PERFH</name>
<organism evidence="2 3">
    <name type="scientific">Perilla frutescens var. hirtella</name>
    <name type="common">Perilla citriodora</name>
    <name type="synonym">Perilla setoyensis</name>
    <dbReference type="NCBI Taxonomy" id="608512"/>
    <lineage>
        <taxon>Eukaryota</taxon>
        <taxon>Viridiplantae</taxon>
        <taxon>Streptophyta</taxon>
        <taxon>Embryophyta</taxon>
        <taxon>Tracheophyta</taxon>
        <taxon>Spermatophyta</taxon>
        <taxon>Magnoliopsida</taxon>
        <taxon>eudicotyledons</taxon>
        <taxon>Gunneridae</taxon>
        <taxon>Pentapetalae</taxon>
        <taxon>asterids</taxon>
        <taxon>lamiids</taxon>
        <taxon>Lamiales</taxon>
        <taxon>Lamiaceae</taxon>
        <taxon>Nepetoideae</taxon>
        <taxon>Elsholtzieae</taxon>
        <taxon>Perilla</taxon>
    </lineage>
</organism>
<sequence length="296" mass="34041">MFGTLSSNALSTEILLSMVRHFEFEHILYVQHYAVRTYVFRFDFLSSNRDLTWYFCATVQYRRRPTASARRQGAQKRYQAEHDARVAEEQMRNQMHDEAATGIEAFVERWHPETNSFHLPFGEMNITLDDVYCLTGLSIEGRPVEFVREDVAGGQHMLHSRFSELASSDDDFEAVYTASAFLVYTLGCTLFTDKTGDRITCNYLRLFEDPNQFEGYAWGVAALAFLYRQLGVALTLLKAWIYEHFPTIGRPQQNANYCAGQPYAMRWAQQAHGAVSEEVVKAFRAQLDTLRAEDVS</sequence>
<evidence type="ECO:0000313" key="3">
    <source>
        <dbReference type="Proteomes" id="UP001190926"/>
    </source>
</evidence>
<dbReference type="InterPro" id="IPR019557">
    <property type="entry name" value="AminoTfrase-like_pln_mobile"/>
</dbReference>
<dbReference type="Pfam" id="PF10536">
    <property type="entry name" value="PMD"/>
    <property type="match status" value="1"/>
</dbReference>
<dbReference type="EMBL" id="SDAM02000134">
    <property type="protein sequence ID" value="KAH6827913.1"/>
    <property type="molecule type" value="Genomic_DNA"/>
</dbReference>
<dbReference type="AlphaFoldDB" id="A0AAD4J7E7"/>
<keyword evidence="3" id="KW-1185">Reference proteome</keyword>
<evidence type="ECO:0000313" key="2">
    <source>
        <dbReference type="EMBL" id="KAH6827913.1"/>
    </source>
</evidence>
<gene>
    <name evidence="2" type="ORF">C2S53_014875</name>
</gene>
<dbReference type="Proteomes" id="UP001190926">
    <property type="component" value="Unassembled WGS sequence"/>
</dbReference>
<feature type="domain" description="Aminotransferase-like plant mobile" evidence="1">
    <location>
        <begin position="103"/>
        <end position="295"/>
    </location>
</feature>
<reference evidence="2 3" key="1">
    <citation type="journal article" date="2021" name="Nat. Commun.">
        <title>Incipient diploidization of the medicinal plant Perilla within 10,000 years.</title>
        <authorList>
            <person name="Zhang Y."/>
            <person name="Shen Q."/>
            <person name="Leng L."/>
            <person name="Zhang D."/>
            <person name="Chen S."/>
            <person name="Shi Y."/>
            <person name="Ning Z."/>
            <person name="Chen S."/>
        </authorList>
    </citation>
    <scope>NUCLEOTIDE SEQUENCE [LARGE SCALE GENOMIC DNA]</scope>
    <source>
        <strain evidence="3">cv. PC099</strain>
    </source>
</reference>
<dbReference type="InterPro" id="IPR044824">
    <property type="entry name" value="MAIN-like"/>
</dbReference>
<dbReference type="PANTHER" id="PTHR46033:SF8">
    <property type="entry name" value="PROTEIN MAINTENANCE OF MERISTEMS-LIKE"/>
    <property type="match status" value="1"/>
</dbReference>
<accession>A0AAD4J7E7</accession>
<evidence type="ECO:0000259" key="1">
    <source>
        <dbReference type="Pfam" id="PF10536"/>
    </source>
</evidence>
<dbReference type="PANTHER" id="PTHR46033">
    <property type="entry name" value="PROTEIN MAIN-LIKE 2"/>
    <property type="match status" value="1"/>
</dbReference>